<dbReference type="PROSITE" id="PS50043">
    <property type="entry name" value="HTH_LUXR_2"/>
    <property type="match status" value="1"/>
</dbReference>
<dbReference type="SMART" id="SM00421">
    <property type="entry name" value="HTH_LUXR"/>
    <property type="match status" value="1"/>
</dbReference>
<dbReference type="PANTHER" id="PTHR47691:SF3">
    <property type="entry name" value="HTH-TYPE TRANSCRIPTIONAL REGULATOR RV0890C-RELATED"/>
    <property type="match status" value="1"/>
</dbReference>
<feature type="domain" description="HTH luxR-type" evidence="1">
    <location>
        <begin position="1008"/>
        <end position="1073"/>
    </location>
</feature>
<dbReference type="InterPro" id="IPR000792">
    <property type="entry name" value="Tscrpt_reg_LuxR_C"/>
</dbReference>
<proteinExistence type="predicted"/>
<dbReference type="SUPFAM" id="SSF48452">
    <property type="entry name" value="TPR-like"/>
    <property type="match status" value="1"/>
</dbReference>
<dbReference type="Gene3D" id="1.10.10.10">
    <property type="entry name" value="Winged helix-like DNA-binding domain superfamily/Winged helix DNA-binding domain"/>
    <property type="match status" value="1"/>
</dbReference>
<dbReference type="InterPro" id="IPR016032">
    <property type="entry name" value="Sig_transdc_resp-reg_C-effctor"/>
</dbReference>
<dbReference type="InterPro" id="IPR011990">
    <property type="entry name" value="TPR-like_helical_dom_sf"/>
</dbReference>
<dbReference type="InterPro" id="IPR036388">
    <property type="entry name" value="WH-like_DNA-bd_sf"/>
</dbReference>
<name>A0ABQ4I2H9_9ACTN</name>
<dbReference type="InterPro" id="IPR058852">
    <property type="entry name" value="HTH_77"/>
</dbReference>
<dbReference type="PANTHER" id="PTHR47691">
    <property type="entry name" value="REGULATOR-RELATED"/>
    <property type="match status" value="1"/>
</dbReference>
<dbReference type="Gene3D" id="1.25.40.10">
    <property type="entry name" value="Tetratricopeptide repeat domain"/>
    <property type="match status" value="1"/>
</dbReference>
<comment type="caution">
    <text evidence="2">The sequence shown here is derived from an EMBL/GenBank/DDBJ whole genome shotgun (WGS) entry which is preliminary data.</text>
</comment>
<dbReference type="Gene3D" id="3.40.50.300">
    <property type="entry name" value="P-loop containing nucleotide triphosphate hydrolases"/>
    <property type="match status" value="1"/>
</dbReference>
<keyword evidence="3" id="KW-1185">Reference proteome</keyword>
<dbReference type="Pfam" id="PF25872">
    <property type="entry name" value="HTH_77"/>
    <property type="match status" value="1"/>
</dbReference>
<dbReference type="PRINTS" id="PR00038">
    <property type="entry name" value="HTHLUXR"/>
</dbReference>
<dbReference type="SUPFAM" id="SSF46894">
    <property type="entry name" value="C-terminal effector domain of the bipartite response regulators"/>
    <property type="match status" value="1"/>
</dbReference>
<evidence type="ECO:0000259" key="1">
    <source>
        <dbReference type="PROSITE" id="PS50043"/>
    </source>
</evidence>
<dbReference type="SUPFAM" id="SSF52540">
    <property type="entry name" value="P-loop containing nucleoside triphosphate hydrolases"/>
    <property type="match status" value="1"/>
</dbReference>
<sequence length="1086" mass="115597">MPEPADAWAPQNATDRFGAVAVASTIEPTVAGRAAQDGTAAVWPAGLPMIVNATGGSAAVAWFPTFGEAFDALLPLADALPSEAAPGIGLDVTVHLEQGKPLPRRATRISTMAASGQVLVSAAAAPFVRAALPAGWLLRDLGVRQPLDLGDAERVFDLVREGCESTRRLNALDPQTTVLPTFRTSFVGRAEELRELTGLLVRDRLVSVIGTGGVGKTRLAARAAADIAGLWPDGVRWVDLSAQPSTSVAAAVAATVGVRVLVAEHPIRSLTAWLRPRRMLLVLDNCEHVLEPVADLVAAVLSACPEAAVLTTSRERLGLANETVWTVPAMSPADGTALFAERARTVHAAFAADHAQAASIRRLCSRLDGLPLAIELAATWVRSTSPEQIEAALDDRFGLLVRSPRGVAGRHQTLLASIDWSYDRLSADEQRALRRMAVFAATFDSAAAGAVCVPSDETSGIEHLLHSLVDKSLVIAETGPGAGRYRLAETMRGYAHRQLLAAGEYAETARCHLAYFLRCAQRASPLLDRDKDTWRAQIGTDHDEYRAALAWGLEQDNPAPAVRLAAELGWWWHLTAHGTEGARFLRRALDRCPADDRQLLARLLTAAALVADTNNPVDAEAQLAARSLAIADELADPGLRSLPALLLAVGTMYDDLDVALELAMAAEDAGMAAGDGFVVDGSRALQGIIHHLRSRHATARTLLRTAIDRLGARGDRGVAATAMGVLAADLAQTGELTEARLLAEAAVTVAAPLLDHHRVGSSRAVLAVIRGLSGDVEGGLTLLEPVRGLLDGTAPATFVPWLAGALGGLHLRRGDIAPAVRWLEAAGAAPDARHTHLTTPTLPQRAAALRMAGRITEARYFAEQAYASAQRLDIPATLADSLEQLAWLAVDTDAEAATDRHHEALAIRLRCGLRPACLDSLDGLAHVAVRRGRHDVAAQLSAAGTALRRDLGHPRSAELQTVHERDRAVLHERLGALVFDDLTAVGERMPFDVVMEFARRGRGRRDRPDAGWDSLTPTELRVVELAVKGLNNPQIAGQLFVSRSTVKAHLAHVYAKLDIANRTELAALAARHETAPPPAPGEGRRQ</sequence>
<dbReference type="Proteomes" id="UP000647017">
    <property type="component" value="Unassembled WGS sequence"/>
</dbReference>
<organism evidence="2 3">
    <name type="scientific">Micromonospora andamanensis</name>
    <dbReference type="NCBI Taxonomy" id="1287068"/>
    <lineage>
        <taxon>Bacteria</taxon>
        <taxon>Bacillati</taxon>
        <taxon>Actinomycetota</taxon>
        <taxon>Actinomycetes</taxon>
        <taxon>Micromonosporales</taxon>
        <taxon>Micromonosporaceae</taxon>
        <taxon>Micromonospora</taxon>
    </lineage>
</organism>
<dbReference type="PROSITE" id="PS00622">
    <property type="entry name" value="HTH_LUXR_1"/>
    <property type="match status" value="1"/>
</dbReference>
<dbReference type="PRINTS" id="PR00364">
    <property type="entry name" value="DISEASERSIST"/>
</dbReference>
<evidence type="ECO:0000313" key="3">
    <source>
        <dbReference type="Proteomes" id="UP000647017"/>
    </source>
</evidence>
<evidence type="ECO:0000313" key="2">
    <source>
        <dbReference type="EMBL" id="GIJ12080.1"/>
    </source>
</evidence>
<dbReference type="Pfam" id="PF00196">
    <property type="entry name" value="GerE"/>
    <property type="match status" value="1"/>
</dbReference>
<dbReference type="CDD" id="cd06170">
    <property type="entry name" value="LuxR_C_like"/>
    <property type="match status" value="1"/>
</dbReference>
<gene>
    <name evidence="2" type="ORF">Van01_52940</name>
</gene>
<protein>
    <submittedName>
        <fullName evidence="2">LuxR family transcriptional regulator</fullName>
    </submittedName>
</protein>
<dbReference type="InterPro" id="IPR027417">
    <property type="entry name" value="P-loop_NTPase"/>
</dbReference>
<accession>A0ABQ4I2H9</accession>
<reference evidence="2 3" key="1">
    <citation type="submission" date="2021-01" db="EMBL/GenBank/DDBJ databases">
        <title>Whole genome shotgun sequence of Verrucosispora andamanensis NBRC 109075.</title>
        <authorList>
            <person name="Komaki H."/>
            <person name="Tamura T."/>
        </authorList>
    </citation>
    <scope>NUCLEOTIDE SEQUENCE [LARGE SCALE GENOMIC DNA]</scope>
    <source>
        <strain evidence="2 3">NBRC 109075</strain>
    </source>
</reference>
<dbReference type="EMBL" id="BOOZ01000043">
    <property type="protein sequence ID" value="GIJ12080.1"/>
    <property type="molecule type" value="Genomic_DNA"/>
</dbReference>